<protein>
    <submittedName>
        <fullName evidence="2">Uncharacterized protein</fullName>
    </submittedName>
</protein>
<dbReference type="EMBL" id="CAJNOG010000219">
    <property type="protein sequence ID" value="CAF1087456.1"/>
    <property type="molecule type" value="Genomic_DNA"/>
</dbReference>
<proteinExistence type="predicted"/>
<dbReference type="AlphaFoldDB" id="A0A814N3Q0"/>
<comment type="caution">
    <text evidence="2">The sequence shown here is derived from an EMBL/GenBank/DDBJ whole genome shotgun (WGS) entry which is preliminary data.</text>
</comment>
<keyword evidence="1" id="KW-1133">Transmembrane helix</keyword>
<sequence>MAKIDPYYLAFDSSQPCQYYQPSNAINSTEVDYSGQAQQYQNTLTLGITFFNLSSIFIGILADMFGGRFVKLIIM</sequence>
<keyword evidence="1" id="KW-0812">Transmembrane</keyword>
<feature type="transmembrane region" description="Helical" evidence="1">
    <location>
        <begin position="44"/>
        <end position="65"/>
    </location>
</feature>
<accession>A0A814N3Q0</accession>
<dbReference type="Proteomes" id="UP000663845">
    <property type="component" value="Unassembled WGS sequence"/>
</dbReference>
<organism evidence="2 3">
    <name type="scientific">Adineta steineri</name>
    <dbReference type="NCBI Taxonomy" id="433720"/>
    <lineage>
        <taxon>Eukaryota</taxon>
        <taxon>Metazoa</taxon>
        <taxon>Spiralia</taxon>
        <taxon>Gnathifera</taxon>
        <taxon>Rotifera</taxon>
        <taxon>Eurotatoria</taxon>
        <taxon>Bdelloidea</taxon>
        <taxon>Adinetida</taxon>
        <taxon>Adinetidae</taxon>
        <taxon>Adineta</taxon>
    </lineage>
</organism>
<keyword evidence="1" id="KW-0472">Membrane</keyword>
<evidence type="ECO:0000313" key="3">
    <source>
        <dbReference type="Proteomes" id="UP000663845"/>
    </source>
</evidence>
<name>A0A814N3Q0_9BILA</name>
<gene>
    <name evidence="2" type="ORF">JYZ213_LOCUS20647</name>
</gene>
<evidence type="ECO:0000256" key="1">
    <source>
        <dbReference type="SAM" id="Phobius"/>
    </source>
</evidence>
<reference evidence="2" key="1">
    <citation type="submission" date="2021-02" db="EMBL/GenBank/DDBJ databases">
        <authorList>
            <person name="Nowell W R."/>
        </authorList>
    </citation>
    <scope>NUCLEOTIDE SEQUENCE</scope>
</reference>
<evidence type="ECO:0000313" key="2">
    <source>
        <dbReference type="EMBL" id="CAF1087456.1"/>
    </source>
</evidence>